<accession>A0ABS8C4W6</accession>
<dbReference type="PROSITE" id="PS51257">
    <property type="entry name" value="PROKAR_LIPOPROTEIN"/>
    <property type="match status" value="1"/>
</dbReference>
<protein>
    <submittedName>
        <fullName evidence="9">Lipoprotein</fullName>
    </submittedName>
</protein>
<keyword evidence="3" id="KW-0472">Membrane</keyword>
<proteinExistence type="predicted"/>
<evidence type="ECO:0000256" key="2">
    <source>
        <dbReference type="ARBA" id="ARBA00022729"/>
    </source>
</evidence>
<evidence type="ECO:0000256" key="5">
    <source>
        <dbReference type="ARBA" id="ARBA00023237"/>
    </source>
</evidence>
<reference evidence="9 10" key="1">
    <citation type="submission" date="2021-10" db="EMBL/GenBank/DDBJ databases">
        <title>Alishewanella koreense sp. nov. isolated from seawater of southwestern coast in South Korea and the proposal for the reclassification of Rheinheimera perlucida and Rheinheimera tuosuensis as Arsukibacterium perlucida and Arsukibacterium tuosuensis.</title>
        <authorList>
            <person name="Kim K.H."/>
            <person name="Ruan W."/>
            <person name="Kim K.R."/>
            <person name="Baek J.H."/>
            <person name="Jeon C.O."/>
        </authorList>
    </citation>
    <scope>NUCLEOTIDE SEQUENCE [LARGE SCALE GENOMIC DNA]</scope>
    <source>
        <strain evidence="9 10">16-MA</strain>
    </source>
</reference>
<evidence type="ECO:0000256" key="8">
    <source>
        <dbReference type="SAM" id="SignalP"/>
    </source>
</evidence>
<sequence>MYAQRISRPLRLLFSGLLCAALLTACGQKGPLTLPQAEPEVAEPASQKISTQSEEQG</sequence>
<evidence type="ECO:0000256" key="3">
    <source>
        <dbReference type="ARBA" id="ARBA00023136"/>
    </source>
</evidence>
<evidence type="ECO:0000313" key="10">
    <source>
        <dbReference type="Proteomes" id="UP000633814"/>
    </source>
</evidence>
<evidence type="ECO:0000256" key="7">
    <source>
        <dbReference type="SAM" id="MobiDB-lite"/>
    </source>
</evidence>
<feature type="chain" id="PRO_5047370264" evidence="8">
    <location>
        <begin position="21"/>
        <end position="57"/>
    </location>
</feature>
<dbReference type="Proteomes" id="UP000633814">
    <property type="component" value="Unassembled WGS sequence"/>
</dbReference>
<keyword evidence="10" id="KW-1185">Reference proteome</keyword>
<keyword evidence="5" id="KW-0998">Cell outer membrane</keyword>
<dbReference type="RefSeq" id="WP_226751433.1">
    <property type="nucleotide sequence ID" value="NZ_JAEINI020000006.1"/>
</dbReference>
<dbReference type="NCBIfam" id="NF047847">
    <property type="entry name" value="SS_mature_LptM"/>
    <property type="match status" value="1"/>
</dbReference>
<dbReference type="InterPro" id="IPR032831">
    <property type="entry name" value="LptM_cons"/>
</dbReference>
<dbReference type="EMBL" id="JAEINI020000006">
    <property type="protein sequence ID" value="MCB5227372.1"/>
    <property type="molecule type" value="Genomic_DNA"/>
</dbReference>
<evidence type="ECO:0000313" key="9">
    <source>
        <dbReference type="EMBL" id="MCB5227372.1"/>
    </source>
</evidence>
<comment type="caution">
    <text evidence="9">The sequence shown here is derived from an EMBL/GenBank/DDBJ whole genome shotgun (WGS) entry which is preliminary data.</text>
</comment>
<feature type="region of interest" description="Disordered" evidence="7">
    <location>
        <begin position="33"/>
        <end position="57"/>
    </location>
</feature>
<evidence type="ECO:0000256" key="1">
    <source>
        <dbReference type="ARBA" id="ARBA00004459"/>
    </source>
</evidence>
<keyword evidence="4" id="KW-0564">Palmitate</keyword>
<keyword evidence="2 8" id="KW-0732">Signal</keyword>
<organism evidence="9 10">
    <name type="scientific">Alishewanella maricola</name>
    <dbReference type="NCBI Taxonomy" id="2795740"/>
    <lineage>
        <taxon>Bacteria</taxon>
        <taxon>Pseudomonadati</taxon>
        <taxon>Pseudomonadota</taxon>
        <taxon>Gammaproteobacteria</taxon>
        <taxon>Alteromonadales</taxon>
        <taxon>Alteromonadaceae</taxon>
        <taxon>Alishewanella</taxon>
    </lineage>
</organism>
<keyword evidence="6 9" id="KW-0449">Lipoprotein</keyword>
<evidence type="ECO:0000256" key="6">
    <source>
        <dbReference type="ARBA" id="ARBA00023288"/>
    </source>
</evidence>
<gene>
    <name evidence="9" type="ORF">JAO78_011155</name>
</gene>
<feature type="compositionally biased region" description="Polar residues" evidence="7">
    <location>
        <begin position="47"/>
        <end position="57"/>
    </location>
</feature>
<evidence type="ECO:0000256" key="4">
    <source>
        <dbReference type="ARBA" id="ARBA00023139"/>
    </source>
</evidence>
<name>A0ABS8C4W6_9ALTE</name>
<comment type="subcellular location">
    <subcellularLocation>
        <location evidence="1">Cell outer membrane</location>
        <topology evidence="1">Lipid-anchor</topology>
    </subcellularLocation>
</comment>
<dbReference type="Pfam" id="PF13627">
    <property type="entry name" value="LptM_cons"/>
    <property type="match status" value="1"/>
</dbReference>
<feature type="signal peptide" evidence="8">
    <location>
        <begin position="1"/>
        <end position="20"/>
    </location>
</feature>